<accession>A0ACA9KEL8</accession>
<feature type="non-terminal residue" evidence="1">
    <location>
        <position position="110"/>
    </location>
</feature>
<comment type="caution">
    <text evidence="1">The sequence shown here is derived from an EMBL/GenBank/DDBJ whole genome shotgun (WGS) entry which is preliminary data.</text>
</comment>
<keyword evidence="2" id="KW-1185">Reference proteome</keyword>
<evidence type="ECO:0000313" key="1">
    <source>
        <dbReference type="EMBL" id="CAG8467428.1"/>
    </source>
</evidence>
<dbReference type="Proteomes" id="UP000789702">
    <property type="component" value="Unassembled WGS sequence"/>
</dbReference>
<protein>
    <submittedName>
        <fullName evidence="1">3460_t:CDS:1</fullName>
    </submittedName>
</protein>
<reference evidence="1" key="1">
    <citation type="submission" date="2021-06" db="EMBL/GenBank/DDBJ databases">
        <authorList>
            <person name="Kallberg Y."/>
            <person name="Tangrot J."/>
            <person name="Rosling A."/>
        </authorList>
    </citation>
    <scope>NUCLEOTIDE SEQUENCE</scope>
    <source>
        <strain evidence="1">IL203A</strain>
    </source>
</reference>
<dbReference type="EMBL" id="CAJVPU010000972">
    <property type="protein sequence ID" value="CAG8467428.1"/>
    <property type="molecule type" value="Genomic_DNA"/>
</dbReference>
<proteinExistence type="predicted"/>
<evidence type="ECO:0000313" key="2">
    <source>
        <dbReference type="Proteomes" id="UP000789702"/>
    </source>
</evidence>
<name>A0ACA9KEL8_9GLOM</name>
<sequence>MYEIDNPIRDLSLISNYHLNLAELRLSEEKYNIRKSFLNDDKQVNELSTQPLKVHDFEIENKTEEILLTQSLKFPDFEIENKTEEIQPSKVLDFKIENKTEEILSTQPLK</sequence>
<gene>
    <name evidence="1" type="ORF">DHETER_LOCUS1559</name>
</gene>
<organism evidence="1 2">
    <name type="scientific">Dentiscutata heterogama</name>
    <dbReference type="NCBI Taxonomy" id="1316150"/>
    <lineage>
        <taxon>Eukaryota</taxon>
        <taxon>Fungi</taxon>
        <taxon>Fungi incertae sedis</taxon>
        <taxon>Mucoromycota</taxon>
        <taxon>Glomeromycotina</taxon>
        <taxon>Glomeromycetes</taxon>
        <taxon>Diversisporales</taxon>
        <taxon>Gigasporaceae</taxon>
        <taxon>Dentiscutata</taxon>
    </lineage>
</organism>